<dbReference type="EMBL" id="RDSM01000003">
    <property type="protein sequence ID" value="RXH55032.1"/>
    <property type="molecule type" value="Genomic_DNA"/>
</dbReference>
<protein>
    <submittedName>
        <fullName evidence="2">Uncharacterized protein</fullName>
    </submittedName>
</protein>
<keyword evidence="3" id="KW-1185">Reference proteome</keyword>
<name>A0A4Q0SX78_9BACT</name>
<gene>
    <name evidence="2" type="ORF">GRAN_4136</name>
</gene>
<reference evidence="2 3" key="1">
    <citation type="submission" date="2018-11" db="EMBL/GenBank/DDBJ databases">
        <authorList>
            <person name="Mardanov A.V."/>
            <person name="Ravin N.V."/>
            <person name="Dedysh S.N."/>
        </authorList>
    </citation>
    <scope>NUCLEOTIDE SEQUENCE [LARGE SCALE GENOMIC DNA]</scope>
    <source>
        <strain evidence="2 3">AF10</strain>
    </source>
</reference>
<evidence type="ECO:0000256" key="1">
    <source>
        <dbReference type="SAM" id="MobiDB-lite"/>
    </source>
</evidence>
<accession>A0A4Q0SX78</accession>
<dbReference type="AlphaFoldDB" id="A0A4Q0SX78"/>
<organism evidence="2 3">
    <name type="scientific">Granulicella sibirica</name>
    <dbReference type="NCBI Taxonomy" id="2479048"/>
    <lineage>
        <taxon>Bacteria</taxon>
        <taxon>Pseudomonadati</taxon>
        <taxon>Acidobacteriota</taxon>
        <taxon>Terriglobia</taxon>
        <taxon>Terriglobales</taxon>
        <taxon>Acidobacteriaceae</taxon>
        <taxon>Granulicella</taxon>
    </lineage>
</organism>
<proteinExistence type="predicted"/>
<sequence>MTGHRATSGFHWNFSGKTSACREYRVRAAVLSSSSTRGGIHEIQTIRWVGGWSRPILLHLSGGLPEHSGAGGEGCAATERTSGVPNVHPAGYLGRQKGWPYREELSAGSGRAAALYPGVPPSNRVDVVRCVRRVGLGTDPEPHGIPGWQRHPCGDEQRVARDDRAWPGDAASLQR</sequence>
<evidence type="ECO:0000313" key="3">
    <source>
        <dbReference type="Proteomes" id="UP000289437"/>
    </source>
</evidence>
<feature type="compositionally biased region" description="Basic and acidic residues" evidence="1">
    <location>
        <begin position="152"/>
        <end position="166"/>
    </location>
</feature>
<reference evidence="3" key="2">
    <citation type="submission" date="2019-02" db="EMBL/GenBank/DDBJ databases">
        <title>Granulicella sibirica sp. nov., a psychrotolerant acidobacterium isolated from an organic soil layer in forested tundra, West Siberia.</title>
        <authorList>
            <person name="Oshkin I.Y."/>
            <person name="Kulichevskaya I.S."/>
            <person name="Rijpstra W.I.C."/>
            <person name="Sinninghe Damste J.S."/>
            <person name="Rakitin A.L."/>
            <person name="Ravin N.V."/>
            <person name="Dedysh S.N."/>
        </authorList>
    </citation>
    <scope>NUCLEOTIDE SEQUENCE [LARGE SCALE GENOMIC DNA]</scope>
    <source>
        <strain evidence="3">AF10</strain>
    </source>
</reference>
<dbReference type="Proteomes" id="UP000289437">
    <property type="component" value="Unassembled WGS sequence"/>
</dbReference>
<feature type="region of interest" description="Disordered" evidence="1">
    <location>
        <begin position="138"/>
        <end position="175"/>
    </location>
</feature>
<evidence type="ECO:0000313" key="2">
    <source>
        <dbReference type="EMBL" id="RXH55032.1"/>
    </source>
</evidence>
<comment type="caution">
    <text evidence="2">The sequence shown here is derived from an EMBL/GenBank/DDBJ whole genome shotgun (WGS) entry which is preliminary data.</text>
</comment>